<dbReference type="Proteomes" id="UP000472839">
    <property type="component" value="Unassembled WGS sequence"/>
</dbReference>
<protein>
    <submittedName>
        <fullName evidence="1">Uncharacterized protein</fullName>
    </submittedName>
</protein>
<evidence type="ECO:0000313" key="1">
    <source>
        <dbReference type="EMBL" id="KAB7887420.1"/>
    </source>
</evidence>
<proteinExistence type="predicted"/>
<gene>
    <name evidence="1" type="ORF">GBG19_10705</name>
</gene>
<evidence type="ECO:0000313" key="2">
    <source>
        <dbReference type="Proteomes" id="UP000472839"/>
    </source>
</evidence>
<dbReference type="RefSeq" id="WP_152279795.1">
    <property type="nucleotide sequence ID" value="NZ_WFKK01000032.1"/>
</dbReference>
<name>A0A6L4WTQ3_9BACT</name>
<dbReference type="AlphaFoldDB" id="A0A6L4WTQ3"/>
<reference evidence="1 2" key="1">
    <citation type="submission" date="2019-10" db="EMBL/GenBank/DDBJ databases">
        <title>Poseidonibacter ostreae sp. nov., isolated from the gut of the Ostrea denselamellosa.</title>
        <authorList>
            <person name="Choi A."/>
        </authorList>
    </citation>
    <scope>NUCLEOTIDE SEQUENCE [LARGE SCALE GENOMIC DNA]</scope>
    <source>
        <strain evidence="1 2">SJOD-M-33</strain>
    </source>
</reference>
<comment type="caution">
    <text evidence="1">The sequence shown here is derived from an EMBL/GenBank/DDBJ whole genome shotgun (WGS) entry which is preliminary data.</text>
</comment>
<organism evidence="1 2">
    <name type="scientific">Poseidonibacter ostreae</name>
    <dbReference type="NCBI Taxonomy" id="2654171"/>
    <lineage>
        <taxon>Bacteria</taxon>
        <taxon>Pseudomonadati</taxon>
        <taxon>Campylobacterota</taxon>
        <taxon>Epsilonproteobacteria</taxon>
        <taxon>Campylobacterales</taxon>
        <taxon>Arcobacteraceae</taxon>
        <taxon>Poseidonibacter</taxon>
    </lineage>
</organism>
<accession>A0A6L4WTQ3</accession>
<sequence>MVLKQLNELYIAYKKNKYELFKDEKSNSLLNLYTYEDDIHNNINRLANFEELDLGQCYKV</sequence>
<dbReference type="EMBL" id="WFKK01000032">
    <property type="protein sequence ID" value="KAB7887420.1"/>
    <property type="molecule type" value="Genomic_DNA"/>
</dbReference>